<protein>
    <submittedName>
        <fullName evidence="1">DUF1289 domain-containing protein</fullName>
    </submittedName>
</protein>
<comment type="caution">
    <text evidence="1">The sequence shown here is derived from an EMBL/GenBank/DDBJ whole genome shotgun (WGS) entry which is preliminary data.</text>
</comment>
<keyword evidence="2" id="KW-1185">Reference proteome</keyword>
<proteinExistence type="predicted"/>
<dbReference type="EMBL" id="JAAGBB010000003">
    <property type="protein sequence ID" value="MBR0663414.1"/>
    <property type="molecule type" value="Genomic_DNA"/>
</dbReference>
<dbReference type="Proteomes" id="UP001196870">
    <property type="component" value="Unassembled WGS sequence"/>
</dbReference>
<evidence type="ECO:0000313" key="1">
    <source>
        <dbReference type="EMBL" id="MBR0663414.1"/>
    </source>
</evidence>
<dbReference type="InterPro" id="IPR010710">
    <property type="entry name" value="DUF1289"/>
</dbReference>
<accession>A0ABS5ET04</accession>
<name>A0ABS5ET04_9PROT</name>
<evidence type="ECO:0000313" key="2">
    <source>
        <dbReference type="Proteomes" id="UP001196870"/>
    </source>
</evidence>
<organism evidence="1 2">
    <name type="scientific">Plastoroseomonas hellenica</name>
    <dbReference type="NCBI Taxonomy" id="2687306"/>
    <lineage>
        <taxon>Bacteria</taxon>
        <taxon>Pseudomonadati</taxon>
        <taxon>Pseudomonadota</taxon>
        <taxon>Alphaproteobacteria</taxon>
        <taxon>Acetobacterales</taxon>
        <taxon>Acetobacteraceae</taxon>
        <taxon>Plastoroseomonas</taxon>
    </lineage>
</organism>
<sequence>MRSPCIDICQYDEDTGWCLGCGMRKKDKKAWKKDRDRRPEISAALPGRLAALIAAGHRVGENAKRKKKD</sequence>
<gene>
    <name evidence="1" type="ORF">GXW71_03500</name>
</gene>
<dbReference type="Pfam" id="PF06945">
    <property type="entry name" value="DUF1289"/>
    <property type="match status" value="1"/>
</dbReference>
<reference evidence="2" key="1">
    <citation type="journal article" date="2021" name="Syst. Appl. Microbiol.">
        <title>Roseomonas hellenica sp. nov., isolated from roots of wild-growing Alkanna tinctoria.</title>
        <authorList>
            <person name="Rat A."/>
            <person name="Naranjo H.D."/>
            <person name="Lebbe L."/>
            <person name="Cnockaert M."/>
            <person name="Krigas N."/>
            <person name="Grigoriadou K."/>
            <person name="Maloupa E."/>
            <person name="Willems A."/>
        </authorList>
    </citation>
    <scope>NUCLEOTIDE SEQUENCE [LARGE SCALE GENOMIC DNA]</scope>
    <source>
        <strain evidence="2">LMG 31523</strain>
    </source>
</reference>